<dbReference type="EMBL" id="CAJVRL010000054">
    <property type="protein sequence ID" value="CAG8953882.1"/>
    <property type="molecule type" value="Genomic_DNA"/>
</dbReference>
<comment type="caution">
    <text evidence="4">The sequence shown here is derived from an EMBL/GenBank/DDBJ whole genome shotgun (WGS) entry which is preliminary data.</text>
</comment>
<proteinExistence type="inferred from homology"/>
<keyword evidence="5" id="KW-1185">Reference proteome</keyword>
<dbReference type="GO" id="GO:0004305">
    <property type="term" value="F:ethanolamine kinase activity"/>
    <property type="evidence" value="ECO:0007669"/>
    <property type="project" value="UniProtKB-EC"/>
</dbReference>
<protein>
    <recommendedName>
        <fullName evidence="3">ethanolamine kinase</fullName>
        <ecNumber evidence="3">2.7.1.82</ecNumber>
    </recommendedName>
</protein>
<evidence type="ECO:0000256" key="3">
    <source>
        <dbReference type="ARBA" id="ARBA00038874"/>
    </source>
</evidence>
<dbReference type="PANTHER" id="PTHR22603">
    <property type="entry name" value="CHOLINE/ETHANOALAMINE KINASE"/>
    <property type="match status" value="1"/>
</dbReference>
<accession>A0A9N9KXP0</accession>
<dbReference type="OrthoDB" id="5417021at2759"/>
<gene>
    <name evidence="4" type="ORF">HYFRA_00010843</name>
</gene>
<dbReference type="AlphaFoldDB" id="A0A9N9KXP0"/>
<evidence type="ECO:0000256" key="1">
    <source>
        <dbReference type="ARBA" id="ARBA00037883"/>
    </source>
</evidence>
<dbReference type="Gene3D" id="3.90.1200.10">
    <property type="match status" value="1"/>
</dbReference>
<sequence length="155" mass="17907">MPRLNVTNICGRHSTYAPPAFELANHFSEWAGFSCNYESLPSRERRRSFIEAYLERRNEIFQGDGKDLVDLQMAVDKLMFEVDSWRGFPGFYWGLCALIQHASNSGEVDFDYHGYAQLRLAEYYAWKGEEDGSRVKSGIVMPLREKFWDAESSLG</sequence>
<evidence type="ECO:0000313" key="5">
    <source>
        <dbReference type="Proteomes" id="UP000696280"/>
    </source>
</evidence>
<dbReference type="SUPFAM" id="SSF56112">
    <property type="entry name" value="Protein kinase-like (PK-like)"/>
    <property type="match status" value="1"/>
</dbReference>
<dbReference type="Proteomes" id="UP000696280">
    <property type="component" value="Unassembled WGS sequence"/>
</dbReference>
<dbReference type="GO" id="GO:0006646">
    <property type="term" value="P:phosphatidylethanolamine biosynthetic process"/>
    <property type="evidence" value="ECO:0007669"/>
    <property type="project" value="TreeGrafter"/>
</dbReference>
<dbReference type="Pfam" id="PF01633">
    <property type="entry name" value="Choline_kinase"/>
    <property type="match status" value="1"/>
</dbReference>
<dbReference type="EC" id="2.7.1.82" evidence="3"/>
<comment type="pathway">
    <text evidence="1">Phospholipid metabolism; phosphatidylethanolamine biosynthesis; phosphatidylethanolamine from ethanolamine: step 1/3.</text>
</comment>
<comment type="similarity">
    <text evidence="2">Belongs to the choline/ethanolamine kinase family.</text>
</comment>
<dbReference type="PANTHER" id="PTHR22603:SF66">
    <property type="entry name" value="ETHANOLAMINE KINASE"/>
    <property type="match status" value="1"/>
</dbReference>
<reference evidence="4" key="1">
    <citation type="submission" date="2021-07" db="EMBL/GenBank/DDBJ databases">
        <authorList>
            <person name="Durling M."/>
        </authorList>
    </citation>
    <scope>NUCLEOTIDE SEQUENCE</scope>
</reference>
<evidence type="ECO:0000256" key="2">
    <source>
        <dbReference type="ARBA" id="ARBA00038211"/>
    </source>
</evidence>
<evidence type="ECO:0000313" key="4">
    <source>
        <dbReference type="EMBL" id="CAG8953882.1"/>
    </source>
</evidence>
<name>A0A9N9KXP0_9HELO</name>
<organism evidence="4 5">
    <name type="scientific">Hymenoscyphus fraxineus</name>
    <dbReference type="NCBI Taxonomy" id="746836"/>
    <lineage>
        <taxon>Eukaryota</taxon>
        <taxon>Fungi</taxon>
        <taxon>Dikarya</taxon>
        <taxon>Ascomycota</taxon>
        <taxon>Pezizomycotina</taxon>
        <taxon>Leotiomycetes</taxon>
        <taxon>Helotiales</taxon>
        <taxon>Helotiaceae</taxon>
        <taxon>Hymenoscyphus</taxon>
    </lineage>
</organism>
<dbReference type="GO" id="GO:0005737">
    <property type="term" value="C:cytoplasm"/>
    <property type="evidence" value="ECO:0007669"/>
    <property type="project" value="TreeGrafter"/>
</dbReference>
<dbReference type="InterPro" id="IPR011009">
    <property type="entry name" value="Kinase-like_dom_sf"/>
</dbReference>